<reference evidence="1" key="1">
    <citation type="submission" date="2018-02" db="EMBL/GenBank/DDBJ databases">
        <title>Rhizophora mucronata_Transcriptome.</title>
        <authorList>
            <person name="Meera S.P."/>
            <person name="Sreeshan A."/>
            <person name="Augustine A."/>
        </authorList>
    </citation>
    <scope>NUCLEOTIDE SEQUENCE</scope>
    <source>
        <tissue evidence="1">Leaf</tissue>
    </source>
</reference>
<accession>A0A2P2J944</accession>
<dbReference type="EMBL" id="GGEC01009490">
    <property type="protein sequence ID" value="MBW89973.1"/>
    <property type="molecule type" value="Transcribed_RNA"/>
</dbReference>
<evidence type="ECO:0000313" key="1">
    <source>
        <dbReference type="EMBL" id="MBW89973.1"/>
    </source>
</evidence>
<dbReference type="AlphaFoldDB" id="A0A2P2J944"/>
<organism evidence="1">
    <name type="scientific">Rhizophora mucronata</name>
    <name type="common">Asiatic mangrove</name>
    <dbReference type="NCBI Taxonomy" id="61149"/>
    <lineage>
        <taxon>Eukaryota</taxon>
        <taxon>Viridiplantae</taxon>
        <taxon>Streptophyta</taxon>
        <taxon>Embryophyta</taxon>
        <taxon>Tracheophyta</taxon>
        <taxon>Spermatophyta</taxon>
        <taxon>Magnoliopsida</taxon>
        <taxon>eudicotyledons</taxon>
        <taxon>Gunneridae</taxon>
        <taxon>Pentapetalae</taxon>
        <taxon>rosids</taxon>
        <taxon>fabids</taxon>
        <taxon>Malpighiales</taxon>
        <taxon>Rhizophoraceae</taxon>
        <taxon>Rhizophora</taxon>
    </lineage>
</organism>
<sequence length="97" mass="10830">MLSATLTKTACLYLKPNKSGTRRDHLTKATEVGDVRERAEIEDRRKAESEVRERAGQGRAVVAAVASFSPLPSLTSRVAADFEEMERGRTEKKESFF</sequence>
<name>A0A2P2J944_RHIMU</name>
<proteinExistence type="predicted"/>
<protein>
    <submittedName>
        <fullName evidence="1">Uncharacterized protein</fullName>
    </submittedName>
</protein>